<dbReference type="Proteomes" id="UP000248544">
    <property type="component" value="Unassembled WGS sequence"/>
</dbReference>
<comment type="similarity">
    <text evidence="1 2">Belongs to the anti-sigma-factor antagonist family.</text>
</comment>
<dbReference type="RefSeq" id="WP_111168721.1">
    <property type="nucleotide sequence ID" value="NZ_POUA01000139.1"/>
</dbReference>
<feature type="domain" description="STAS" evidence="3">
    <location>
        <begin position="10"/>
        <end position="120"/>
    </location>
</feature>
<protein>
    <recommendedName>
        <fullName evidence="2">Anti-sigma factor antagonist</fullName>
    </recommendedName>
</protein>
<dbReference type="SUPFAM" id="SSF52091">
    <property type="entry name" value="SpoIIaa-like"/>
    <property type="match status" value="1"/>
</dbReference>
<sequence>MVTLDGCPGLEIRTERHGCSRILFLTGELDLAAVPLVELHAFPARDTETAHDLVIDLEGITFCDSSGAAALIHVLERTKRAQGSLTLTGIPRQVKRRLGQMGVIDLFHTAESIPEGTAGGK</sequence>
<dbReference type="InterPro" id="IPR002645">
    <property type="entry name" value="STAS_dom"/>
</dbReference>
<dbReference type="EMBL" id="POUA01000139">
    <property type="protein sequence ID" value="PZG43287.1"/>
    <property type="molecule type" value="Genomic_DNA"/>
</dbReference>
<dbReference type="InterPro" id="IPR003658">
    <property type="entry name" value="Anti-sigma_ant"/>
</dbReference>
<dbReference type="PANTHER" id="PTHR33495">
    <property type="entry name" value="ANTI-SIGMA FACTOR ANTAGONIST TM_1081-RELATED-RELATED"/>
    <property type="match status" value="1"/>
</dbReference>
<evidence type="ECO:0000259" key="3">
    <source>
        <dbReference type="PROSITE" id="PS50801"/>
    </source>
</evidence>
<dbReference type="Pfam" id="PF01740">
    <property type="entry name" value="STAS"/>
    <property type="match status" value="1"/>
</dbReference>
<gene>
    <name evidence="4" type="ORF">C1I98_18610</name>
</gene>
<dbReference type="Gene3D" id="3.30.750.24">
    <property type="entry name" value="STAS domain"/>
    <property type="match status" value="1"/>
</dbReference>
<dbReference type="GO" id="GO:0043856">
    <property type="term" value="F:anti-sigma factor antagonist activity"/>
    <property type="evidence" value="ECO:0007669"/>
    <property type="project" value="InterPro"/>
</dbReference>
<organism evidence="4 5">
    <name type="scientific">Spongiactinospora gelatinilytica</name>
    <dbReference type="NCBI Taxonomy" id="2666298"/>
    <lineage>
        <taxon>Bacteria</taxon>
        <taxon>Bacillati</taxon>
        <taxon>Actinomycetota</taxon>
        <taxon>Actinomycetes</taxon>
        <taxon>Streptosporangiales</taxon>
        <taxon>Streptosporangiaceae</taxon>
        <taxon>Spongiactinospora</taxon>
    </lineage>
</organism>
<evidence type="ECO:0000256" key="2">
    <source>
        <dbReference type="RuleBase" id="RU003749"/>
    </source>
</evidence>
<evidence type="ECO:0000313" key="4">
    <source>
        <dbReference type="EMBL" id="PZG43287.1"/>
    </source>
</evidence>
<dbReference type="NCBIfam" id="TIGR00377">
    <property type="entry name" value="ant_ant_sig"/>
    <property type="match status" value="1"/>
</dbReference>
<dbReference type="PANTHER" id="PTHR33495:SF2">
    <property type="entry name" value="ANTI-SIGMA FACTOR ANTAGONIST TM_1081-RELATED"/>
    <property type="match status" value="1"/>
</dbReference>
<keyword evidence="5" id="KW-1185">Reference proteome</keyword>
<evidence type="ECO:0000256" key="1">
    <source>
        <dbReference type="ARBA" id="ARBA00009013"/>
    </source>
</evidence>
<proteinExistence type="inferred from homology"/>
<dbReference type="PROSITE" id="PS50801">
    <property type="entry name" value="STAS"/>
    <property type="match status" value="1"/>
</dbReference>
<dbReference type="InterPro" id="IPR036513">
    <property type="entry name" value="STAS_dom_sf"/>
</dbReference>
<accession>A0A2W2HAL7</accession>
<dbReference type="AlphaFoldDB" id="A0A2W2HAL7"/>
<evidence type="ECO:0000313" key="5">
    <source>
        <dbReference type="Proteomes" id="UP000248544"/>
    </source>
</evidence>
<reference evidence="4 5" key="1">
    <citation type="submission" date="2018-01" db="EMBL/GenBank/DDBJ databases">
        <title>Draft genome sequence of Sphaerisporangium sp. 7K107.</title>
        <authorList>
            <person name="Sahin N."/>
            <person name="Saygin H."/>
            <person name="Ay H."/>
        </authorList>
    </citation>
    <scope>NUCLEOTIDE SEQUENCE [LARGE SCALE GENOMIC DNA]</scope>
    <source>
        <strain evidence="4 5">7K107</strain>
    </source>
</reference>
<dbReference type="CDD" id="cd07043">
    <property type="entry name" value="STAS_anti-anti-sigma_factors"/>
    <property type="match status" value="1"/>
</dbReference>
<name>A0A2W2HAL7_9ACTN</name>
<comment type="caution">
    <text evidence="4">The sequence shown here is derived from an EMBL/GenBank/DDBJ whole genome shotgun (WGS) entry which is preliminary data.</text>
</comment>